<proteinExistence type="predicted"/>
<gene>
    <name evidence="2" type="ORF">LK03_13435</name>
</gene>
<accession>A0A089WLR8</accession>
<organism evidence="2 3">
    <name type="scientific">Pseudomonas cremoricolorata</name>
    <dbReference type="NCBI Taxonomy" id="157783"/>
    <lineage>
        <taxon>Bacteria</taxon>
        <taxon>Pseudomonadati</taxon>
        <taxon>Pseudomonadota</taxon>
        <taxon>Gammaproteobacteria</taxon>
        <taxon>Pseudomonadales</taxon>
        <taxon>Pseudomonadaceae</taxon>
        <taxon>Pseudomonas</taxon>
    </lineage>
</organism>
<evidence type="ECO:0000313" key="3">
    <source>
        <dbReference type="Proteomes" id="UP000029493"/>
    </source>
</evidence>
<dbReference type="NCBIfam" id="NF040662">
    <property type="entry name" value="attach_TipJ_rel"/>
    <property type="match status" value="1"/>
</dbReference>
<dbReference type="KEGG" id="psw:LK03_13435"/>
<dbReference type="eggNOG" id="COG4733">
    <property type="taxonomic scope" value="Bacteria"/>
</dbReference>
<sequence length="1037" mass="111926">MIEIFPSKLGGGPVERRPIAEGITLEAWLIANVRGYRPLPAPPISITVDDELVPPSAWADREISPASQVGIYIEPKGSALKTIFKPGPLAKLFGLGNPFDPVTPATPSNQNRSSRELNLSTVKGNQAALNDVIPELAGSPKRYPDFLVPGHTYFGGPTEQWTELLLCIGRGKYRVLPGDVMVGDTPIASLGSTATYKIFGPGEDLSAETAAQWWHSATEVGATKTGSAGLTLTTTTTVQQQFAGSAVVAGDFVLTVPEGAGWFPAGWDSGMIARVDLPYVYTFTAPADGGPTVVSGPHLPMVQPFVGMKIEITGANAGEYVVATYSPEVPGSPAVPGSPSTVTGSAAPTRYDFSGMPLSFTVTRGTSSFPVTLNTSTTNLAGLVSAVNSALAGTALVASAASGRLRIAEQAAPFSGQTLDLQGSTSDVFGFNPVFATGVKSQAATEGKFASMTLAFDAGAPAVGLQTGDQLSSIGYRGLRYRITAVSDDAAEDDEDTDENESHGPSAITLARLKDTGAQDQNWEGFDSLQSSDANLVLDGSTVEGDWSGPIAVVPPGEVTRLIELDLFAPQGLIRYTEKNGNQRQVSVKVEVQYRDMATAGAWTPVVKTYTAMTADQVGYTLKISLPVAMRPEVRVRRIGEESTTSNKQDRMQWYGLRGRIDRAPKRYLGVTVMVVYVKGSNRLSARSETMVSVRPTRVLPVRSGGAWAVETPTRDIAPWVAHVARTIGYTDADLDLAELDRLDAIWKARGDTFDLVISSQETVLDALNTALMAGFAELTIDRGLIRPVRDEPRSVYEHMYSPQNMVGNLTRKFTTVRPDDYDGVDVEYVDEQTWQVETVPCRLSGDAGAKTEKITLKGVVDRDRAWRIGIRQRRRYRYQRHGYSFTTELSAMNSRYMSYCAASDDIPGYGQSGVLVDFIAGNGMTLLESSEPLAWEEGASHVIALRRKDGSLSGPWPATRVDEVRLTVPELDFVPDLSWDTEPPYLMFGTTQRWCYPILMKSIAPDDYTTDVEAVNYDVRVYSDDNNFAPARGAVS</sequence>
<dbReference type="RefSeq" id="WP_038412846.1">
    <property type="nucleotide sequence ID" value="NZ_CP009455.1"/>
</dbReference>
<dbReference type="EMBL" id="CP009455">
    <property type="protein sequence ID" value="AIR90235.1"/>
    <property type="molecule type" value="Genomic_DNA"/>
</dbReference>
<dbReference type="InterPro" id="IPR055385">
    <property type="entry name" value="GpJ_HDII-ins2"/>
</dbReference>
<dbReference type="STRING" id="157783.LK03_13435"/>
<dbReference type="AlphaFoldDB" id="A0A089WLR8"/>
<name>A0A089WLR8_9PSED</name>
<evidence type="ECO:0000313" key="2">
    <source>
        <dbReference type="EMBL" id="AIR90235.1"/>
    </source>
</evidence>
<keyword evidence="3" id="KW-1185">Reference proteome</keyword>
<dbReference type="OrthoDB" id="6243207at2"/>
<dbReference type="Proteomes" id="UP000029493">
    <property type="component" value="Chromosome"/>
</dbReference>
<dbReference type="Pfam" id="PF24801">
    <property type="entry name" value="FNIII-A_GpJ"/>
    <property type="match status" value="1"/>
</dbReference>
<protein>
    <recommendedName>
        <fullName evidence="1">Tip attachment protein J HDII-ins2 domain-containing protein</fullName>
    </recommendedName>
</protein>
<evidence type="ECO:0000259" key="1">
    <source>
        <dbReference type="Pfam" id="PF24801"/>
    </source>
</evidence>
<reference evidence="2 3" key="1">
    <citation type="submission" date="2014-09" db="EMBL/GenBank/DDBJ databases">
        <authorList>
            <person name="Chan K.-G."/>
        </authorList>
    </citation>
    <scope>NUCLEOTIDE SEQUENCE [LARGE SCALE GENOMIC DNA]</scope>
    <source>
        <strain evidence="2 3">ND07</strain>
    </source>
</reference>
<feature type="domain" description="Tip attachment protein J HDII-ins2" evidence="1">
    <location>
        <begin position="563"/>
        <end position="662"/>
    </location>
</feature>